<keyword evidence="13" id="KW-1185">Reference proteome</keyword>
<dbReference type="PANTHER" id="PTHR12280:SF30">
    <property type="entry name" value="FUMBLE"/>
    <property type="match status" value="1"/>
</dbReference>
<dbReference type="GO" id="GO:0005524">
    <property type="term" value="F:ATP binding"/>
    <property type="evidence" value="ECO:0007669"/>
    <property type="project" value="UniProtKB-KW"/>
</dbReference>
<comment type="subcellular location">
    <subcellularLocation>
        <location evidence="2">Cytoplasm</location>
    </subcellularLocation>
</comment>
<gene>
    <name evidence="12" type="ORF">BOKJ2_LOCUS5726</name>
</gene>
<dbReference type="EMBL" id="CAJFDH010000003">
    <property type="protein sequence ID" value="CAD5214704.1"/>
    <property type="molecule type" value="Genomic_DNA"/>
</dbReference>
<dbReference type="Proteomes" id="UP000783686">
    <property type="component" value="Unassembled WGS sequence"/>
</dbReference>
<dbReference type="AlphaFoldDB" id="A0A811KHS0"/>
<comment type="similarity">
    <text evidence="11">Belongs to the type II pantothenate kinase family.</text>
</comment>
<dbReference type="GO" id="GO:0004594">
    <property type="term" value="F:pantothenate kinase activity"/>
    <property type="evidence" value="ECO:0007669"/>
    <property type="project" value="UniProtKB-EC"/>
</dbReference>
<dbReference type="PANTHER" id="PTHR12280">
    <property type="entry name" value="PANTOTHENATE KINASE"/>
    <property type="match status" value="1"/>
</dbReference>
<dbReference type="SUPFAM" id="SSF53067">
    <property type="entry name" value="Actin-like ATPase domain"/>
    <property type="match status" value="2"/>
</dbReference>
<comment type="pathway">
    <text evidence="3">Cofactor biosynthesis; coenzyme A biosynthesis; CoA from (R)-pantothenate: step 1/5.</text>
</comment>
<dbReference type="NCBIfam" id="TIGR00555">
    <property type="entry name" value="panK_eukar"/>
    <property type="match status" value="1"/>
</dbReference>
<evidence type="ECO:0000256" key="5">
    <source>
        <dbReference type="ARBA" id="ARBA00022490"/>
    </source>
</evidence>
<comment type="caution">
    <text evidence="12">The sequence shown here is derived from an EMBL/GenBank/DDBJ whole genome shotgun (WGS) entry which is preliminary data.</text>
</comment>
<dbReference type="OrthoDB" id="275583at2759"/>
<evidence type="ECO:0000256" key="6">
    <source>
        <dbReference type="ARBA" id="ARBA00022679"/>
    </source>
</evidence>
<keyword evidence="6" id="KW-0808">Transferase</keyword>
<reference evidence="12" key="1">
    <citation type="submission" date="2020-09" db="EMBL/GenBank/DDBJ databases">
        <authorList>
            <person name="Kikuchi T."/>
        </authorList>
    </citation>
    <scope>NUCLEOTIDE SEQUENCE</scope>
    <source>
        <strain evidence="12">SH1</strain>
    </source>
</reference>
<sequence length="410" mass="44955">MPPQTVNILPATEVIIPSVVVLPQSMPWFGLDIGGTLTKLVYFEPLHTDYILESDEEYQRGKNIRQYLLSHSAYGEHGVRDKHLQLDMVNINGRLGSIHFIRFPTERMINFIQLVKSKGFTQMSSTVCATGGGAIKYAAETEKELNMSLHKSDELDSLIKGIELIAANNPNECYYYDQPLKGEHKVIWRWSSARCSTTDYKYVDTPCEEGLQYPYVLCNIGSGVSVMVVKGRNDFQRVSGSSIGGGFFNGLCSLLCGVQSFEEAIELATQGDNKNVDILVGDIYGCGYDSIGLPSDIVAASFGKACTKEGREKMSKADLARSALATVANNIGATALSVATQSNIDRIVFVGNFLRVNPLAARLLAHAMEFWSKGTKRALFLNHEGYFGAVGCLDKLVEVTQSRTIGTMGL</sequence>
<keyword evidence="7" id="KW-0547">Nucleotide-binding</keyword>
<evidence type="ECO:0000256" key="4">
    <source>
        <dbReference type="ARBA" id="ARBA00012102"/>
    </source>
</evidence>
<evidence type="ECO:0000313" key="13">
    <source>
        <dbReference type="Proteomes" id="UP000614601"/>
    </source>
</evidence>
<comment type="catalytic activity">
    <reaction evidence="1">
        <text>(R)-pantothenate + ATP = (R)-4'-phosphopantothenate + ADP + H(+)</text>
        <dbReference type="Rhea" id="RHEA:16373"/>
        <dbReference type="ChEBI" id="CHEBI:10986"/>
        <dbReference type="ChEBI" id="CHEBI:15378"/>
        <dbReference type="ChEBI" id="CHEBI:29032"/>
        <dbReference type="ChEBI" id="CHEBI:30616"/>
        <dbReference type="ChEBI" id="CHEBI:456216"/>
        <dbReference type="EC" id="2.7.1.33"/>
    </reaction>
</comment>
<dbReference type="Pfam" id="PF03630">
    <property type="entry name" value="Fumble"/>
    <property type="match status" value="1"/>
</dbReference>
<accession>A0A811KHS0</accession>
<dbReference type="InterPro" id="IPR043129">
    <property type="entry name" value="ATPase_NBD"/>
</dbReference>
<protein>
    <recommendedName>
        <fullName evidence="4">pantothenate kinase</fullName>
        <ecNumber evidence="4">2.7.1.33</ecNumber>
    </recommendedName>
</protein>
<proteinExistence type="inferred from homology"/>
<evidence type="ECO:0000256" key="2">
    <source>
        <dbReference type="ARBA" id="ARBA00004496"/>
    </source>
</evidence>
<dbReference type="Proteomes" id="UP000614601">
    <property type="component" value="Unassembled WGS sequence"/>
</dbReference>
<evidence type="ECO:0000256" key="10">
    <source>
        <dbReference type="ARBA" id="ARBA00022993"/>
    </source>
</evidence>
<dbReference type="FunFam" id="3.30.420.40:FF:000025">
    <property type="entry name" value="pantothenate kinase 2, mitochondrial"/>
    <property type="match status" value="1"/>
</dbReference>
<evidence type="ECO:0000313" key="12">
    <source>
        <dbReference type="EMBL" id="CAD5214704.1"/>
    </source>
</evidence>
<keyword evidence="5" id="KW-0963">Cytoplasm</keyword>
<dbReference type="EMBL" id="CAJFCW020000003">
    <property type="protein sequence ID" value="CAG9103140.1"/>
    <property type="molecule type" value="Genomic_DNA"/>
</dbReference>
<evidence type="ECO:0000256" key="1">
    <source>
        <dbReference type="ARBA" id="ARBA00001206"/>
    </source>
</evidence>
<keyword evidence="8" id="KW-0418">Kinase</keyword>
<dbReference type="GO" id="GO:0015937">
    <property type="term" value="P:coenzyme A biosynthetic process"/>
    <property type="evidence" value="ECO:0007669"/>
    <property type="project" value="UniProtKB-KW"/>
</dbReference>
<evidence type="ECO:0000256" key="7">
    <source>
        <dbReference type="ARBA" id="ARBA00022741"/>
    </source>
</evidence>
<name>A0A811KHS0_9BILA</name>
<dbReference type="EC" id="2.7.1.33" evidence="4"/>
<evidence type="ECO:0000256" key="8">
    <source>
        <dbReference type="ARBA" id="ARBA00022777"/>
    </source>
</evidence>
<evidence type="ECO:0000256" key="11">
    <source>
        <dbReference type="ARBA" id="ARBA00060870"/>
    </source>
</evidence>
<evidence type="ECO:0000256" key="9">
    <source>
        <dbReference type="ARBA" id="ARBA00022840"/>
    </source>
</evidence>
<dbReference type="Gene3D" id="3.30.420.510">
    <property type="match status" value="1"/>
</dbReference>
<dbReference type="InterPro" id="IPR004567">
    <property type="entry name" value="Type_II_PanK"/>
</dbReference>
<keyword evidence="9" id="KW-0067">ATP-binding</keyword>
<keyword evidence="10" id="KW-0173">Coenzyme A biosynthesis</keyword>
<evidence type="ECO:0000256" key="3">
    <source>
        <dbReference type="ARBA" id="ARBA00005225"/>
    </source>
</evidence>
<dbReference type="GO" id="GO:0005634">
    <property type="term" value="C:nucleus"/>
    <property type="evidence" value="ECO:0007669"/>
    <property type="project" value="TreeGrafter"/>
</dbReference>
<dbReference type="Gene3D" id="3.30.420.40">
    <property type="match status" value="1"/>
</dbReference>
<dbReference type="GO" id="GO:0005829">
    <property type="term" value="C:cytosol"/>
    <property type="evidence" value="ECO:0007669"/>
    <property type="project" value="TreeGrafter"/>
</dbReference>
<organism evidence="12 13">
    <name type="scientific">Bursaphelenchus okinawaensis</name>
    <dbReference type="NCBI Taxonomy" id="465554"/>
    <lineage>
        <taxon>Eukaryota</taxon>
        <taxon>Metazoa</taxon>
        <taxon>Ecdysozoa</taxon>
        <taxon>Nematoda</taxon>
        <taxon>Chromadorea</taxon>
        <taxon>Rhabditida</taxon>
        <taxon>Tylenchina</taxon>
        <taxon>Tylenchomorpha</taxon>
        <taxon>Aphelenchoidea</taxon>
        <taxon>Aphelenchoididae</taxon>
        <taxon>Bursaphelenchus</taxon>
    </lineage>
</organism>
<dbReference type="CDD" id="cd24122">
    <property type="entry name" value="ASKHA_NBD_PanK-II_Pank1-like"/>
    <property type="match status" value="1"/>
</dbReference>